<evidence type="ECO:0000313" key="2">
    <source>
        <dbReference type="Proteomes" id="UP000831327"/>
    </source>
</evidence>
<evidence type="ECO:0000313" key="1">
    <source>
        <dbReference type="EMBL" id="BDG73245.1"/>
    </source>
</evidence>
<organism evidence="1 2">
    <name type="scientific">Roseomonas fluvialis</name>
    <dbReference type="NCBI Taxonomy" id="1750527"/>
    <lineage>
        <taxon>Bacteria</taxon>
        <taxon>Pseudomonadati</taxon>
        <taxon>Pseudomonadota</taxon>
        <taxon>Alphaproteobacteria</taxon>
        <taxon>Acetobacterales</taxon>
        <taxon>Roseomonadaceae</taxon>
        <taxon>Roseomonas</taxon>
    </lineage>
</organism>
<gene>
    <name evidence="1" type="ORF">Rmf_31740</name>
</gene>
<accession>A0ABN6P4I8</accession>
<dbReference type="Proteomes" id="UP000831327">
    <property type="component" value="Chromosome"/>
</dbReference>
<proteinExistence type="predicted"/>
<dbReference type="EMBL" id="AP025637">
    <property type="protein sequence ID" value="BDG73245.1"/>
    <property type="molecule type" value="Genomic_DNA"/>
</dbReference>
<keyword evidence="2" id="KW-1185">Reference proteome</keyword>
<reference evidence="1 2" key="1">
    <citation type="journal article" date="2016" name="Microbes Environ.">
        <title>Phylogenetically diverse aerobic anoxygenic phototrophic bacteria isolated from epilithic biofilms in Tama river, Japan.</title>
        <authorList>
            <person name="Hirose S."/>
            <person name="Matsuura K."/>
            <person name="Haruta S."/>
        </authorList>
    </citation>
    <scope>NUCLEOTIDE SEQUENCE [LARGE SCALE GENOMIC DNA]</scope>
    <source>
        <strain evidence="1 2">S08</strain>
    </source>
</reference>
<protein>
    <submittedName>
        <fullName evidence="1">Uncharacterized protein</fullName>
    </submittedName>
</protein>
<sequence length="55" mass="5969">MREIFLVKFVPVADTATPLFHSRIRPLRPAALLRGTVPAAAAATVRPPAYAARSR</sequence>
<name>A0ABN6P4I8_9PROT</name>